<reference evidence="1" key="1">
    <citation type="submission" date="2019-11" db="EMBL/GenBank/DDBJ databases">
        <title>Nori genome reveals adaptations in red seaweeds to the harsh intertidal environment.</title>
        <authorList>
            <person name="Wang D."/>
            <person name="Mao Y."/>
        </authorList>
    </citation>
    <scope>NUCLEOTIDE SEQUENCE</scope>
    <source>
        <tissue evidence="1">Gametophyte</tissue>
    </source>
</reference>
<comment type="caution">
    <text evidence="1">The sequence shown here is derived from an EMBL/GenBank/DDBJ whole genome shotgun (WGS) entry which is preliminary data.</text>
</comment>
<organism evidence="1 2">
    <name type="scientific">Pyropia yezoensis</name>
    <name type="common">Susabi-nori</name>
    <name type="synonym">Porphyra yezoensis</name>
    <dbReference type="NCBI Taxonomy" id="2788"/>
    <lineage>
        <taxon>Eukaryota</taxon>
        <taxon>Rhodophyta</taxon>
        <taxon>Bangiophyceae</taxon>
        <taxon>Bangiales</taxon>
        <taxon>Bangiaceae</taxon>
        <taxon>Pyropia</taxon>
    </lineage>
</organism>
<name>A0ACC3CIK8_PYRYE</name>
<gene>
    <name evidence="1" type="ORF">I4F81_012246</name>
</gene>
<proteinExistence type="predicted"/>
<dbReference type="EMBL" id="CM020620">
    <property type="protein sequence ID" value="KAK1869780.1"/>
    <property type="molecule type" value="Genomic_DNA"/>
</dbReference>
<accession>A0ACC3CIK8</accession>
<evidence type="ECO:0000313" key="1">
    <source>
        <dbReference type="EMBL" id="KAK1869780.1"/>
    </source>
</evidence>
<protein>
    <submittedName>
        <fullName evidence="1">Uncharacterized protein</fullName>
    </submittedName>
</protein>
<keyword evidence="2" id="KW-1185">Reference proteome</keyword>
<dbReference type="Proteomes" id="UP000798662">
    <property type="component" value="Chromosome 3"/>
</dbReference>
<sequence>MASLDGAAANLVGRRVKALGVPEHRLDTASVAALRLLEAAQAFETAAGGARAHVQLSNLTDNSDVVWARLHESLDGMRAGTPAARDAFSAALRHAWAPLVRTKVHVATPGLGVNGQPDYTAAAAAVPQTSVAAGYDASPAATEQRRLSFSAEQAHVGATTATTPSGHTPASTPGTTPGTEPVTRKRAPYLLRPTGVDRETWKSFTREQRLETVSQYNAVVGAPKRAKLDPAVAAPAPAAAAAPAASPGGAPAAGDEAAMIANAAVAAAAAAANVMEDGGGGGAGGAPLSTGAVSADMDTPPVGGSGGSGGGNHSGAGRPKTYLTRPRSVEVALWKSLNREQRLELVAKHAGVDAVMPTVKRTKPVGLAAQAVANSPMLDGGGLEGGEAAGSDDLFSPFLPSRPPHPSAVLAAADNDGGPDLGGPGVSWFLTALDGMLPALEAAEGGWSRWGGRFHVVGHSLGGYLAGMYALRAWPGGRAHTSQSGRVWSLTLVSPVGLPPAPPRIHPPADAPLAKRLLFAVVFWLWAGGWTPQGVLRLLPVGVGHRLVARMVGGRVRGGGQSSPAPAICAAAAKGGVGGGGGGDGSDGRAGVAALVNYIYHMSVREGSGEAALTSVLGVGAWAQVPLGRLLIRRCVALGAVPGPPSVGFEPPPPVDPVDAISMWERRGVTFVYGARDWMDCSGGQAVVRATRQGRVVVVPDAGHHVYWDNVGGFVDAVLAGTGKVNGVEG</sequence>
<evidence type="ECO:0000313" key="2">
    <source>
        <dbReference type="Proteomes" id="UP000798662"/>
    </source>
</evidence>